<reference evidence="2 3" key="1">
    <citation type="journal article" date="2019" name="Sci. Rep.">
        <title>Orb-weaving spider Araneus ventricosus genome elucidates the spidroin gene catalogue.</title>
        <authorList>
            <person name="Kono N."/>
            <person name="Nakamura H."/>
            <person name="Ohtoshi R."/>
            <person name="Moran D.A.P."/>
            <person name="Shinohara A."/>
            <person name="Yoshida Y."/>
            <person name="Fujiwara M."/>
            <person name="Mori M."/>
            <person name="Tomita M."/>
            <person name="Arakawa K."/>
        </authorList>
    </citation>
    <scope>NUCLEOTIDE SEQUENCE [LARGE SCALE GENOMIC DNA]</scope>
</reference>
<keyword evidence="3" id="KW-1185">Reference proteome</keyword>
<dbReference type="EMBL" id="BGPR01008916">
    <property type="protein sequence ID" value="GBN36875.1"/>
    <property type="molecule type" value="Genomic_DNA"/>
</dbReference>
<dbReference type="InterPro" id="IPR027417">
    <property type="entry name" value="P-loop_NTPase"/>
</dbReference>
<feature type="compositionally biased region" description="Polar residues" evidence="1">
    <location>
        <begin position="790"/>
        <end position="800"/>
    </location>
</feature>
<sequence>MPRIKNTRKRKSEVLIEIPLLTESCEPSTSTGLTLLNNLAKNEKLADEKYLPSRTFSETLAEGESSTTPKSITTSKTINSTNSPDCMIIENSKTSDKEVEVIDLTDDCHQEKPNTKLVWYISTTQLANGEIRVNAESSEETCEVNADIVGAADLKVEAEQNKNSVDSSPVDNHVLVKNKINENCEVSDNCMLVASPPSVCYTDSLLYEPETFKTPLLKYLKINSKIDVLEISYAISVLTHLIKDEDEIIRIESEAIPDFTNSLEKFELCLAEKREELTNLQVVDKQSSYLEVDEISHEISSKELVNFKPNITNSDSNSALSRLEKFVDETQAQNSLHCDGLIDNMRQDNSTNLLFESPSKMSESSPGSYLDSHTIYFNSPMDIGSPSEDSCSSIIFLPSLDNKRSETSIEAKKNPNEELFSNDCLRQILGNAKSSDISVISPSLNLNFDPVVKPNIIIDESVFQNLRQINFPNNKPVDSSDVNEKNSEWTMRNYQNLSNSLPNENALKRKQDVLFDPRTTFEYPTKMVKISEDASISKGDSSQKLTNEEYKERVTPTMVSPHLVSYPHVKQTPSGPRTCAMQNSSSVRSLVGPFYPTVNAVKNQQVKQIVSKTKNVDPSDLDQRTSEKNNRVLFDSPTLESHSFSMDQQYPHQSVQGANDRKHLLSLQHFPSNAASLSCQRHHLEEIRPPMSCHSTPHDHCFSENVNREFIVNLLPTPPFVEQSHQLVHGTKGAHQPLLSFQNLPGNTSSLSQQIRPPMSWHSAPHDHYFAESLNREFIQNPPLAVRNSFPSLPLTPSTEEQSRSSIASNYSSNSLLHDDKKLAAANSLPTPYQSSSEFSSLIPKQLREDIGKNIIHTNDVYLIIIERNVDWILGIDKEIGVPKISKFGWEFQQVRDKYENHLMYYNTYFPLLLLECFSKISTALKGVKAKEDRKICKVVSSETTQSCVSFKCESFIRHSGVKKIPKDGHIVLVEFATLPEGSVRVLGYVSSSTTRAYSHARDHDHEILKYVNLNKNTDLMKIRITFNIVFILPAINLNFPISLSKLTGIKKDLVLNDALRELLWSPLCDAVLNPRNHNVKSFVLPRRQDTSTMTTVVQGIVESLNTSSPQLAVIESPPFTDSFLAILQIVEQIKKSNISGKILVCVCAELVSQMGMNLIETSSNLIIINKKNETLHEKLQSRVLDEMVSHLSKTQNIRDGTARSKVLQEADVLLTVTETCFYENVKYMAKDLTHCIIHDAHSFTEPQSLLPLLYGIRHLLLFGDPDESCDVSSKSAASLGYNKSLFHRAFNLVEC</sequence>
<accession>A0A4Y2NBV8</accession>
<feature type="compositionally biased region" description="Low complexity" evidence="1">
    <location>
        <begin position="65"/>
        <end position="79"/>
    </location>
</feature>
<feature type="region of interest" description="Disordered" evidence="1">
    <location>
        <begin position="613"/>
        <end position="632"/>
    </location>
</feature>
<dbReference type="OrthoDB" id="6437886at2759"/>
<comment type="caution">
    <text evidence="2">The sequence shown here is derived from an EMBL/GenBank/DDBJ whole genome shotgun (WGS) entry which is preliminary data.</text>
</comment>
<dbReference type="Proteomes" id="UP000499080">
    <property type="component" value="Unassembled WGS sequence"/>
</dbReference>
<gene>
    <name evidence="2" type="ORF">AVEN_270260_1</name>
</gene>
<evidence type="ECO:0000313" key="2">
    <source>
        <dbReference type="EMBL" id="GBN36875.1"/>
    </source>
</evidence>
<feature type="region of interest" description="Disordered" evidence="1">
    <location>
        <begin position="790"/>
        <end position="809"/>
    </location>
</feature>
<organism evidence="2 3">
    <name type="scientific">Araneus ventricosus</name>
    <name type="common">Orbweaver spider</name>
    <name type="synonym">Epeira ventricosa</name>
    <dbReference type="NCBI Taxonomy" id="182803"/>
    <lineage>
        <taxon>Eukaryota</taxon>
        <taxon>Metazoa</taxon>
        <taxon>Ecdysozoa</taxon>
        <taxon>Arthropoda</taxon>
        <taxon>Chelicerata</taxon>
        <taxon>Arachnida</taxon>
        <taxon>Araneae</taxon>
        <taxon>Araneomorphae</taxon>
        <taxon>Entelegynae</taxon>
        <taxon>Araneoidea</taxon>
        <taxon>Araneidae</taxon>
        <taxon>Araneus</taxon>
    </lineage>
</organism>
<evidence type="ECO:0000313" key="3">
    <source>
        <dbReference type="Proteomes" id="UP000499080"/>
    </source>
</evidence>
<proteinExistence type="predicted"/>
<name>A0A4Y2NBV8_ARAVE</name>
<evidence type="ECO:0000256" key="1">
    <source>
        <dbReference type="SAM" id="MobiDB-lite"/>
    </source>
</evidence>
<dbReference type="Gene3D" id="3.40.50.300">
    <property type="entry name" value="P-loop containing nucleotide triphosphate hydrolases"/>
    <property type="match status" value="1"/>
</dbReference>
<protein>
    <submittedName>
        <fullName evidence="2">Uncharacterized protein</fullName>
    </submittedName>
</protein>
<feature type="compositionally biased region" description="Basic and acidic residues" evidence="1">
    <location>
        <begin position="614"/>
        <end position="630"/>
    </location>
</feature>
<feature type="region of interest" description="Disordered" evidence="1">
    <location>
        <begin position="58"/>
        <end position="79"/>
    </location>
</feature>